<proteinExistence type="predicted"/>
<dbReference type="GO" id="GO:0008270">
    <property type="term" value="F:zinc ion binding"/>
    <property type="evidence" value="ECO:0007669"/>
    <property type="project" value="InterPro"/>
</dbReference>
<dbReference type="Pfam" id="PF01844">
    <property type="entry name" value="HNH"/>
    <property type="match status" value="1"/>
</dbReference>
<evidence type="ECO:0000259" key="1">
    <source>
        <dbReference type="Pfam" id="PF01844"/>
    </source>
</evidence>
<dbReference type="RefSeq" id="WP_186336267.1">
    <property type="nucleotide sequence ID" value="NZ_UFYD01000003.1"/>
</dbReference>
<dbReference type="EMBL" id="UFYD01000003">
    <property type="protein sequence ID" value="STF08888.1"/>
    <property type="molecule type" value="Genomic_DNA"/>
</dbReference>
<name>A0A7Z7M1S1_9FLAO</name>
<organism evidence="2 3">
    <name type="scientific">Elizabethkingia anophelis</name>
    <dbReference type="NCBI Taxonomy" id="1117645"/>
    <lineage>
        <taxon>Bacteria</taxon>
        <taxon>Pseudomonadati</taxon>
        <taxon>Bacteroidota</taxon>
        <taxon>Flavobacteriia</taxon>
        <taxon>Flavobacteriales</taxon>
        <taxon>Weeksellaceae</taxon>
        <taxon>Elizabethkingia</taxon>
    </lineage>
</organism>
<dbReference type="InterPro" id="IPR002711">
    <property type="entry name" value="HNH"/>
</dbReference>
<dbReference type="GO" id="GO:0004519">
    <property type="term" value="F:endonuclease activity"/>
    <property type="evidence" value="ECO:0007669"/>
    <property type="project" value="InterPro"/>
</dbReference>
<feature type="domain" description="HNH" evidence="1">
    <location>
        <begin position="137"/>
        <end position="177"/>
    </location>
</feature>
<evidence type="ECO:0000313" key="3">
    <source>
        <dbReference type="Proteomes" id="UP000254876"/>
    </source>
</evidence>
<accession>A0A7Z7M1S1</accession>
<protein>
    <recommendedName>
        <fullName evidence="1">HNH domain-containing protein</fullName>
    </recommendedName>
</protein>
<comment type="caution">
    <text evidence="2">The sequence shown here is derived from an EMBL/GenBank/DDBJ whole genome shotgun (WGS) entry which is preliminary data.</text>
</comment>
<reference evidence="2 3" key="1">
    <citation type="submission" date="2018-06" db="EMBL/GenBank/DDBJ databases">
        <authorList>
            <consortium name="Pathogen Informatics"/>
            <person name="Doyle S."/>
        </authorList>
    </citation>
    <scope>NUCLEOTIDE SEQUENCE [LARGE SCALE GENOMIC DNA]</scope>
    <source>
        <strain evidence="2 3">NCTC10588</strain>
    </source>
</reference>
<gene>
    <name evidence="2" type="ORF">NCTC10588_04104</name>
</gene>
<dbReference type="GO" id="GO:0003676">
    <property type="term" value="F:nucleic acid binding"/>
    <property type="evidence" value="ECO:0007669"/>
    <property type="project" value="InterPro"/>
</dbReference>
<sequence>MQNYYSTEFHDIRICNNCQFQTIQRFDDCCENPDQIIVNDASFFPNFRLYKQCRNCGGAKRNFPLKYTDDIEVRGEFDLEYFERWRNKVSFDKKIVYESVSHSNYLSSPLGKYHRYLESPEWKAKRKIVFERDENICQECKKKPAFHVHHLTYQNIFNEKLEDLISVCTQCHSMIHYQELMKKIEDLKNKK</sequence>
<dbReference type="AlphaFoldDB" id="A0A7Z7M1S1"/>
<evidence type="ECO:0000313" key="2">
    <source>
        <dbReference type="EMBL" id="STF08888.1"/>
    </source>
</evidence>
<dbReference type="Proteomes" id="UP000254876">
    <property type="component" value="Unassembled WGS sequence"/>
</dbReference>